<evidence type="ECO:0000259" key="19">
    <source>
        <dbReference type="PROSITE" id="PS50052"/>
    </source>
</evidence>
<dbReference type="FunFam" id="3.40.50.300:FF:000828">
    <property type="entry name" value="leucine-rich repeat and guanylate kinase domain-containing protein-like"/>
    <property type="match status" value="1"/>
</dbReference>
<dbReference type="PANTHER" id="PTHR23117:SF18">
    <property type="entry name" value="LEUCINE-RICH REPEAT AND GUANYLATE KINASE DOMAIN-CONTAINING PROTEIN"/>
    <property type="match status" value="1"/>
</dbReference>
<gene>
    <name evidence="21" type="primary">LRGUK</name>
</gene>
<dbReference type="PANTHER" id="PTHR23117">
    <property type="entry name" value="GUANYLATE KINASE-RELATED"/>
    <property type="match status" value="1"/>
</dbReference>
<dbReference type="InterPro" id="IPR008144">
    <property type="entry name" value="Guanylate_kin-like_dom"/>
</dbReference>
<evidence type="ECO:0000256" key="10">
    <source>
        <dbReference type="ARBA" id="ARBA00022840"/>
    </source>
</evidence>
<feature type="region of interest" description="Disordered" evidence="18">
    <location>
        <begin position="1"/>
        <end position="27"/>
    </location>
</feature>
<protein>
    <recommendedName>
        <fullName evidence="17">Leucine-rich repeat and guanylate kinase domain-containing protein</fullName>
    </recommendedName>
</protein>
<keyword evidence="6" id="KW-0677">Repeat</keyword>
<evidence type="ECO:0000313" key="20">
    <source>
        <dbReference type="Proteomes" id="UP000248480"/>
    </source>
</evidence>
<dbReference type="GO" id="GO:0007283">
    <property type="term" value="P:spermatogenesis"/>
    <property type="evidence" value="ECO:0007669"/>
    <property type="project" value="UniProtKB-KW"/>
</dbReference>
<comment type="function">
    <text evidence="15">Involved in multiple aspects of sperm assembly including acrosome attachment, shaping of the sperm head and in the early aspects of axoneme development. Not essential for primary cilium biogenesis.</text>
</comment>
<evidence type="ECO:0000256" key="7">
    <source>
        <dbReference type="ARBA" id="ARBA00022741"/>
    </source>
</evidence>
<dbReference type="GO" id="GO:0030154">
    <property type="term" value="P:cell differentiation"/>
    <property type="evidence" value="ECO:0007669"/>
    <property type="project" value="UniProtKB-KW"/>
</dbReference>
<reference evidence="21" key="1">
    <citation type="submission" date="2025-08" db="UniProtKB">
        <authorList>
            <consortium name="RefSeq"/>
        </authorList>
    </citation>
    <scope>IDENTIFICATION</scope>
</reference>
<dbReference type="PROSITE" id="PS51450">
    <property type="entry name" value="LRR"/>
    <property type="match status" value="6"/>
</dbReference>
<proteinExistence type="predicted"/>
<name>A0A2Y9RER7_TRIMA</name>
<evidence type="ECO:0000256" key="8">
    <source>
        <dbReference type="ARBA" id="ARBA00022777"/>
    </source>
</evidence>
<evidence type="ECO:0000256" key="2">
    <source>
        <dbReference type="ARBA" id="ARBA00004218"/>
    </source>
</evidence>
<keyword evidence="5" id="KW-0808">Transferase</keyword>
<evidence type="ECO:0000256" key="3">
    <source>
        <dbReference type="ARBA" id="ARBA00022490"/>
    </source>
</evidence>
<dbReference type="GO" id="GO:0001669">
    <property type="term" value="C:acrosomal vesicle"/>
    <property type="evidence" value="ECO:0007669"/>
    <property type="project" value="UniProtKB-SubCell"/>
</dbReference>
<feature type="region of interest" description="Disordered" evidence="18">
    <location>
        <begin position="69"/>
        <end position="111"/>
    </location>
</feature>
<dbReference type="SMART" id="SM00072">
    <property type="entry name" value="GuKc"/>
    <property type="match status" value="1"/>
</dbReference>
<evidence type="ECO:0000256" key="15">
    <source>
        <dbReference type="ARBA" id="ARBA00054148"/>
    </source>
</evidence>
<evidence type="ECO:0000256" key="9">
    <source>
        <dbReference type="ARBA" id="ARBA00022782"/>
    </source>
</evidence>
<evidence type="ECO:0000313" key="21">
    <source>
        <dbReference type="RefSeq" id="XP_023592917.1"/>
    </source>
</evidence>
<evidence type="ECO:0000256" key="17">
    <source>
        <dbReference type="ARBA" id="ARBA00071205"/>
    </source>
</evidence>
<dbReference type="AlphaFoldDB" id="A0A2Y9RER7"/>
<dbReference type="InterPro" id="IPR001611">
    <property type="entry name" value="Leu-rich_rpt"/>
</dbReference>
<keyword evidence="4" id="KW-0433">Leucine-rich repeat</keyword>
<evidence type="ECO:0000256" key="12">
    <source>
        <dbReference type="ARBA" id="ARBA00023212"/>
    </source>
</evidence>
<dbReference type="FunFam" id="3.80.10.10:FF:000238">
    <property type="entry name" value="Leucine rich repeats and guanylate kinase domain containing"/>
    <property type="match status" value="1"/>
</dbReference>
<dbReference type="SMART" id="SM00365">
    <property type="entry name" value="LRR_SD22"/>
    <property type="match status" value="7"/>
</dbReference>
<dbReference type="Pfam" id="PF00625">
    <property type="entry name" value="Guanylate_kin"/>
    <property type="match status" value="1"/>
</dbReference>
<dbReference type="SUPFAM" id="SSF52058">
    <property type="entry name" value="L domain-like"/>
    <property type="match status" value="1"/>
</dbReference>
<dbReference type="Gene3D" id="3.80.10.10">
    <property type="entry name" value="Ribonuclease Inhibitor"/>
    <property type="match status" value="2"/>
</dbReference>
<dbReference type="Gene3D" id="3.40.50.300">
    <property type="entry name" value="P-loop containing nucleotide triphosphate hydrolases"/>
    <property type="match status" value="1"/>
</dbReference>
<evidence type="ECO:0000256" key="1">
    <source>
        <dbReference type="ARBA" id="ARBA00004120"/>
    </source>
</evidence>
<evidence type="ECO:0000256" key="4">
    <source>
        <dbReference type="ARBA" id="ARBA00022614"/>
    </source>
</evidence>
<evidence type="ECO:0000256" key="13">
    <source>
        <dbReference type="ARBA" id="ARBA00023273"/>
    </source>
</evidence>
<keyword evidence="20" id="KW-1185">Reference proteome</keyword>
<evidence type="ECO:0000256" key="6">
    <source>
        <dbReference type="ARBA" id="ARBA00022737"/>
    </source>
</evidence>
<dbReference type="FunCoup" id="A0A2Y9RER7">
    <property type="interactions" value="108"/>
</dbReference>
<evidence type="ECO:0000256" key="16">
    <source>
        <dbReference type="ARBA" id="ARBA00062266"/>
    </source>
</evidence>
<keyword evidence="13" id="KW-0966">Cell projection</keyword>
<comment type="subcellular location">
    <subcellularLocation>
        <location evidence="1">Cytoplasm</location>
        <location evidence="1">Cytoskeleton</location>
        <location evidence="1">Cilium basal body</location>
    </subcellularLocation>
    <subcellularLocation>
        <location evidence="2">Cytoplasmic vesicle</location>
        <location evidence="2">Secretory vesicle</location>
        <location evidence="2">Acrosome</location>
    </subcellularLocation>
</comment>
<dbReference type="InterPro" id="IPR027417">
    <property type="entry name" value="P-loop_NTPase"/>
</dbReference>
<keyword evidence="3" id="KW-0963">Cytoplasm</keyword>
<dbReference type="InterPro" id="IPR008145">
    <property type="entry name" value="GK/Ca_channel_bsu"/>
</dbReference>
<keyword evidence="10" id="KW-0067">ATP-binding</keyword>
<dbReference type="GeneID" id="101359481"/>
<evidence type="ECO:0000256" key="5">
    <source>
        <dbReference type="ARBA" id="ARBA00022679"/>
    </source>
</evidence>
<evidence type="ECO:0000256" key="14">
    <source>
        <dbReference type="ARBA" id="ARBA00023329"/>
    </source>
</evidence>
<keyword evidence="12" id="KW-0206">Cytoskeleton</keyword>
<feature type="domain" description="Guanylate kinase-like" evidence="19">
    <location>
        <begin position="425"/>
        <end position="608"/>
    </location>
</feature>
<evidence type="ECO:0000256" key="11">
    <source>
        <dbReference type="ARBA" id="ARBA00022871"/>
    </source>
</evidence>
<dbReference type="CDD" id="cd00071">
    <property type="entry name" value="GMPK"/>
    <property type="match status" value="1"/>
</dbReference>
<dbReference type="InParanoid" id="A0A2Y9RER7"/>
<evidence type="ECO:0000256" key="18">
    <source>
        <dbReference type="SAM" id="MobiDB-lite"/>
    </source>
</evidence>
<feature type="compositionally biased region" description="Polar residues" evidence="18">
    <location>
        <begin position="750"/>
        <end position="762"/>
    </location>
</feature>
<keyword evidence="7" id="KW-0547">Nucleotide-binding</keyword>
<feature type="compositionally biased region" description="Polar residues" evidence="18">
    <location>
        <begin position="12"/>
        <end position="25"/>
    </location>
</feature>
<keyword evidence="8 21" id="KW-0418">Kinase</keyword>
<feature type="region of interest" description="Disordered" evidence="18">
    <location>
        <begin position="621"/>
        <end position="647"/>
    </location>
</feature>
<dbReference type="InterPro" id="IPR032675">
    <property type="entry name" value="LRR_dom_sf"/>
</dbReference>
<dbReference type="GO" id="GO:0005524">
    <property type="term" value="F:ATP binding"/>
    <property type="evidence" value="ECO:0007669"/>
    <property type="project" value="UniProtKB-KW"/>
</dbReference>
<accession>A0A2Y9RER7</accession>
<dbReference type="STRING" id="127582.A0A2Y9RER7"/>
<feature type="region of interest" description="Disordered" evidence="18">
    <location>
        <begin position="737"/>
        <end position="839"/>
    </location>
</feature>
<dbReference type="Pfam" id="PF14580">
    <property type="entry name" value="LRR_9"/>
    <property type="match status" value="1"/>
</dbReference>
<dbReference type="RefSeq" id="XP_023592917.1">
    <property type="nucleotide sequence ID" value="XM_023737149.1"/>
</dbReference>
<dbReference type="GO" id="GO:0005829">
    <property type="term" value="C:cytosol"/>
    <property type="evidence" value="ECO:0007669"/>
    <property type="project" value="TreeGrafter"/>
</dbReference>
<organism evidence="20 21">
    <name type="scientific">Trichechus manatus latirostris</name>
    <name type="common">Florida manatee</name>
    <dbReference type="NCBI Taxonomy" id="127582"/>
    <lineage>
        <taxon>Eukaryota</taxon>
        <taxon>Metazoa</taxon>
        <taxon>Chordata</taxon>
        <taxon>Craniata</taxon>
        <taxon>Vertebrata</taxon>
        <taxon>Euteleostomi</taxon>
        <taxon>Mammalia</taxon>
        <taxon>Eutheria</taxon>
        <taxon>Afrotheria</taxon>
        <taxon>Sirenia</taxon>
        <taxon>Trichechidae</taxon>
        <taxon>Trichechus</taxon>
    </lineage>
</organism>
<sequence>MAASGSGPQGGVRTSPSEARSISLHSENERQCFSATFPMGQRPKNAFHKTSSYLLRQLIHRYRRLDAEEVGDEIEDEDQDVVGDEDEEEDAEQAEVESEESSESEMLNSEEEFDGVLREEMVAQALHKLGRSGCGTGQVYLNLTLSGCDLIDISILCGYVHVQKLDLSVNKIEDLCCVSCMPYLLELNASQNKLTTFFNFKPPKNLKKVDFSYNQISEMCDLSAYQALTKLILDSNEIAEIKGLELCSNLTHLSLAKNKITTINGLSTLPIKILCLSNNQIEKITGLEDLKALQNLDLSSNQISSLQGLENHDLLEVLNLEDNKIAELRELEYIKNLPLLRVLNLLRNPIQEKSDYWFFVIFMLLQLTELDHRKIKVEEKVSAVNKYDPPPEVIAAQDHLTHVVNSMMQPQRIFDSTLPSLDAPYPMLILAGPQACGKRELAHRLCRQFSTYFRYGACHTTRPPYFGEGDRVDYHFISQEVYDEMLNMGKFILTFNYGNHNYGLNRDTVEGIARGGLASCIHMEIEGVRSLKCSYFEPRYILVVPMNKMKYEGYLRRKGLFSRVEIEFAVSRVDLYININQNFPGYFDAVINADDLEAAYQKLSQLISEYLGLTEKPAEGLAPTTDIHTSPLKSEGPPRKTSTLNPNDFLDSTDRNYLVKLCANLSAKITPAERNSMERQHEIARQALMGKAPPDHTLLFQRGPVPAPTTSDLCYFTQLGEPQKGFEFYDDYVGTPFGSHSGQSDEDSSDAGTCSGLTQSRPWSKGHLHPSEGSLSSRPGPGKSDGEGAQALKGFTALPKRLISHERDSSQCGKHTGPVVCLPGANTKPVLPPIPQGRK</sequence>
<dbReference type="FunFam" id="3.80.10.10:FF:000191">
    <property type="entry name" value="Leucine rich repeats and guanylate kinase domain containing"/>
    <property type="match status" value="1"/>
</dbReference>
<dbReference type="KEGG" id="tmu:101359481"/>
<keyword evidence="11" id="KW-0744">Spermatogenesis</keyword>
<dbReference type="SUPFAM" id="SSF52540">
    <property type="entry name" value="P-loop containing nucleoside triphosphate hydrolases"/>
    <property type="match status" value="1"/>
</dbReference>
<dbReference type="Proteomes" id="UP000248480">
    <property type="component" value="Unplaced"/>
</dbReference>
<keyword evidence="9" id="KW-0221">Differentiation</keyword>
<dbReference type="GO" id="GO:0004385">
    <property type="term" value="F:GMP kinase activity"/>
    <property type="evidence" value="ECO:0007669"/>
    <property type="project" value="TreeGrafter"/>
</dbReference>
<dbReference type="PROSITE" id="PS50052">
    <property type="entry name" value="GUANYLATE_KINASE_2"/>
    <property type="match status" value="1"/>
</dbReference>
<dbReference type="CTD" id="136332"/>
<comment type="subunit">
    <text evidence="16">Interacts (via guanylate kinase-like domain) with RIMBP3 (via coiled-coil region). Interacts (via guanylate kinase-like domain) with HOOK2. Interacts (via LRRCT domain) with KLC3. Interacts with HOOK1 and HOOK3.</text>
</comment>
<keyword evidence="14" id="KW-0968">Cytoplasmic vesicle</keyword>
<feature type="compositionally biased region" description="Pro residues" evidence="18">
    <location>
        <begin position="830"/>
        <end position="839"/>
    </location>
</feature>